<dbReference type="GO" id="GO:0051213">
    <property type="term" value="F:dioxygenase activity"/>
    <property type="evidence" value="ECO:0007669"/>
    <property type="project" value="UniProtKB-KW"/>
</dbReference>
<evidence type="ECO:0000256" key="3">
    <source>
        <dbReference type="ARBA" id="ARBA00023002"/>
    </source>
</evidence>
<evidence type="ECO:0000256" key="1">
    <source>
        <dbReference type="ARBA" id="ARBA00007730"/>
    </source>
</evidence>
<protein>
    <submittedName>
        <fullName evidence="5">Aspartyl/asparaginyl beta-hydroxylase and related dioxygenases</fullName>
    </submittedName>
</protein>
<dbReference type="SUPFAM" id="SSF51197">
    <property type="entry name" value="Clavaminate synthase-like"/>
    <property type="match status" value="1"/>
</dbReference>
<feature type="domain" description="Aspartyl/asparaginy/proline hydroxylase" evidence="4">
    <location>
        <begin position="50"/>
        <end position="206"/>
    </location>
</feature>
<keyword evidence="2 5" id="KW-0223">Dioxygenase</keyword>
<dbReference type="PANTHER" id="PTHR46332:SF5">
    <property type="entry name" value="ASPARTATE BETA-HYDROXYLASE DOMAIN CONTAINING 2"/>
    <property type="match status" value="1"/>
</dbReference>
<dbReference type="InterPro" id="IPR007803">
    <property type="entry name" value="Asp/Arg/Pro-Hydrxlase"/>
</dbReference>
<evidence type="ECO:0000313" key="6">
    <source>
        <dbReference type="Proteomes" id="UP000053051"/>
    </source>
</evidence>
<keyword evidence="6" id="KW-1185">Reference proteome</keyword>
<accession>M1WZD0</accession>
<dbReference type="AlphaFoldDB" id="M1WZD0"/>
<dbReference type="OrthoDB" id="21665at2"/>
<reference evidence="6" key="2">
    <citation type="submission" date="2016-01" db="EMBL/GenBank/DDBJ databases">
        <title>Diatom-associated endosymboitic cyanobacterium lacks core nitrogen metabolism enzymes.</title>
        <authorList>
            <person name="Hilton J.A."/>
            <person name="Foster R.A."/>
            <person name="Tripp H.J."/>
            <person name="Carter B.J."/>
            <person name="Zehr J.P."/>
            <person name="Villareal T.A."/>
        </authorList>
    </citation>
    <scope>NUCLEOTIDE SEQUENCE [LARGE SCALE GENOMIC DNA]</scope>
    <source>
        <strain evidence="6">HH01</strain>
    </source>
</reference>
<comment type="caution">
    <text evidence="5">The sequence shown here is derived from an EMBL/GenBank/DDBJ whole genome shotgun (WGS) entry which is preliminary data.</text>
</comment>
<dbReference type="InterPro" id="IPR051821">
    <property type="entry name" value="Asp/Asn_beta-hydroxylase"/>
</dbReference>
<gene>
    <name evidence="5" type="ORF">RINTHH_5330</name>
</gene>
<organism evidence="5 6">
    <name type="scientific">Richelia intracellularis HH01</name>
    <dbReference type="NCBI Taxonomy" id="1165094"/>
    <lineage>
        <taxon>Bacteria</taxon>
        <taxon>Bacillati</taxon>
        <taxon>Cyanobacteriota</taxon>
        <taxon>Cyanophyceae</taxon>
        <taxon>Nostocales</taxon>
        <taxon>Nostocaceae</taxon>
        <taxon>Richelia</taxon>
    </lineage>
</organism>
<evidence type="ECO:0000259" key="4">
    <source>
        <dbReference type="Pfam" id="PF05118"/>
    </source>
</evidence>
<dbReference type="InterPro" id="IPR027443">
    <property type="entry name" value="IPNS-like_sf"/>
</dbReference>
<reference evidence="5 6" key="1">
    <citation type="submission" date="2012-05" db="EMBL/GenBank/DDBJ databases">
        <authorList>
            <person name="Hilton J."/>
        </authorList>
    </citation>
    <scope>NUCLEOTIDE SEQUENCE [LARGE SCALE GENOMIC DNA]</scope>
    <source>
        <strain evidence="5 6">HH01</strain>
    </source>
</reference>
<dbReference type="Gene3D" id="2.60.120.330">
    <property type="entry name" value="B-lactam Antibiotic, Isopenicillin N Synthase, Chain"/>
    <property type="match status" value="1"/>
</dbReference>
<evidence type="ECO:0000313" key="5">
    <source>
        <dbReference type="EMBL" id="CCH66688.1"/>
    </source>
</evidence>
<keyword evidence="3" id="KW-0560">Oxidoreductase</keyword>
<dbReference type="Proteomes" id="UP000053051">
    <property type="component" value="Unassembled WGS sequence"/>
</dbReference>
<dbReference type="GO" id="GO:0016020">
    <property type="term" value="C:membrane"/>
    <property type="evidence" value="ECO:0007669"/>
    <property type="project" value="TreeGrafter"/>
</dbReference>
<dbReference type="EMBL" id="CAIY01000027">
    <property type="protein sequence ID" value="CCH66688.1"/>
    <property type="molecule type" value="Genomic_DNA"/>
</dbReference>
<proteinExistence type="inferred from homology"/>
<dbReference type="STRING" id="1165094.RINTHH_5330"/>
<dbReference type="Pfam" id="PF05118">
    <property type="entry name" value="Asp_Arg_Hydrox"/>
    <property type="match status" value="1"/>
</dbReference>
<dbReference type="PANTHER" id="PTHR46332">
    <property type="entry name" value="ASPARTATE BETA-HYDROXYLASE DOMAIN-CONTAINING PROTEIN 2"/>
    <property type="match status" value="1"/>
</dbReference>
<sequence>MKGLLNSIIKNLEGYAIKSSWLEKLVSRYSLVGDSVFFENEQFPWAEDLEANWIVIRKELEEVLQNVDDLPNFQDIVKRQSRIAKDNLWKTYFFYAFGFKVKKNCDYCPKTTKLLEKIPGMKVAFFSILAPGKHIPEHRGKHKGIIRYHLGLIVPKPKVNCWIRIADQVAYWEEGKSLIFDDTFYHEVVNDTDGYRVVLFLDVARPLGFPISMVNWLVNRLIAASPMIQEAQKNHEHWERKIANRIEKEAGENLK</sequence>
<name>M1WZD0_9NOST</name>
<evidence type="ECO:0000256" key="2">
    <source>
        <dbReference type="ARBA" id="ARBA00022964"/>
    </source>
</evidence>
<comment type="similarity">
    <text evidence="1">Belongs to the aspartyl/asparaginyl beta-hydroxylase family.</text>
</comment>